<dbReference type="SUPFAM" id="SSF47757">
    <property type="entry name" value="Chemotaxis receptor methyltransferase CheR, N-terminal domain"/>
    <property type="match status" value="1"/>
</dbReference>
<evidence type="ECO:0000256" key="8">
    <source>
        <dbReference type="PROSITE-ProRule" id="PRU00050"/>
    </source>
</evidence>
<dbReference type="InterPro" id="IPR022642">
    <property type="entry name" value="CheR_C"/>
</dbReference>
<feature type="coiled-coil region" evidence="9">
    <location>
        <begin position="644"/>
        <end position="724"/>
    </location>
</feature>
<evidence type="ECO:0000256" key="3">
    <source>
        <dbReference type="ARBA" id="ARBA00022553"/>
    </source>
</evidence>
<keyword evidence="7" id="KW-0418">Kinase</keyword>
<feature type="active site" evidence="8">
    <location>
        <position position="18"/>
    </location>
</feature>
<evidence type="ECO:0000256" key="6">
    <source>
        <dbReference type="ARBA" id="ARBA00022691"/>
    </source>
</evidence>
<keyword evidence="8" id="KW-0145">Chemotaxis</keyword>
<dbReference type="GO" id="GO:0000156">
    <property type="term" value="F:phosphorelay response regulator activity"/>
    <property type="evidence" value="ECO:0007669"/>
    <property type="project" value="InterPro"/>
</dbReference>
<dbReference type="InterPro" id="IPR000780">
    <property type="entry name" value="CheR_MeTrfase"/>
</dbReference>
<name>A0AA51NDW4_9BACT</name>
<evidence type="ECO:0000313" key="14">
    <source>
        <dbReference type="Proteomes" id="UP001230496"/>
    </source>
</evidence>
<keyword evidence="14" id="KW-1185">Reference proteome</keyword>
<comment type="catalytic activity">
    <reaction evidence="2">
        <text>L-glutamyl-[protein] + S-adenosyl-L-methionine = [protein]-L-glutamate 5-O-methyl ester + S-adenosyl-L-homocysteine</text>
        <dbReference type="Rhea" id="RHEA:24452"/>
        <dbReference type="Rhea" id="RHEA-COMP:10208"/>
        <dbReference type="Rhea" id="RHEA-COMP:10311"/>
        <dbReference type="ChEBI" id="CHEBI:29973"/>
        <dbReference type="ChEBI" id="CHEBI:57856"/>
        <dbReference type="ChEBI" id="CHEBI:59789"/>
        <dbReference type="ChEBI" id="CHEBI:82795"/>
        <dbReference type="EC" id="2.1.1.80"/>
    </reaction>
</comment>
<feature type="domain" description="Histidine kinase" evidence="10">
    <location>
        <begin position="849"/>
        <end position="1056"/>
    </location>
</feature>
<evidence type="ECO:0000256" key="7">
    <source>
        <dbReference type="ARBA" id="ARBA00022777"/>
    </source>
</evidence>
<proteinExistence type="predicted"/>
<evidence type="ECO:0000256" key="1">
    <source>
        <dbReference type="ARBA" id="ARBA00000085"/>
    </source>
</evidence>
<dbReference type="Pfam" id="PF02518">
    <property type="entry name" value="HATPase_c"/>
    <property type="match status" value="1"/>
</dbReference>
<protein>
    <submittedName>
        <fullName evidence="13">CheR family methyltransferase</fullName>
    </submittedName>
</protein>
<dbReference type="Pfam" id="PF01339">
    <property type="entry name" value="CheB_methylest"/>
    <property type="match status" value="1"/>
</dbReference>
<dbReference type="SMART" id="SM00138">
    <property type="entry name" value="MeTrc"/>
    <property type="match status" value="1"/>
</dbReference>
<dbReference type="InterPro" id="IPR029063">
    <property type="entry name" value="SAM-dependent_MTases_sf"/>
</dbReference>
<organism evidence="13 14">
    <name type="scientific">Marivirga salinarum</name>
    <dbReference type="NCBI Taxonomy" id="3059078"/>
    <lineage>
        <taxon>Bacteria</taxon>
        <taxon>Pseudomonadati</taxon>
        <taxon>Bacteroidota</taxon>
        <taxon>Cytophagia</taxon>
        <taxon>Cytophagales</taxon>
        <taxon>Marivirgaceae</taxon>
        <taxon>Marivirga</taxon>
    </lineage>
</organism>
<evidence type="ECO:0000259" key="12">
    <source>
        <dbReference type="PROSITE" id="PS50123"/>
    </source>
</evidence>
<dbReference type="Gene3D" id="3.40.50.180">
    <property type="entry name" value="Methylesterase CheB, C-terminal domain"/>
    <property type="match status" value="1"/>
</dbReference>
<dbReference type="InterPro" id="IPR035965">
    <property type="entry name" value="PAS-like_dom_sf"/>
</dbReference>
<feature type="domain" description="CheR-type methyltransferase" evidence="12">
    <location>
        <begin position="208"/>
        <end position="461"/>
    </location>
</feature>
<keyword evidence="6" id="KW-0949">S-adenosyl-L-methionine</keyword>
<dbReference type="Gene3D" id="1.10.155.10">
    <property type="entry name" value="Chemotaxis receptor methyltransferase CheR, N-terminal domain"/>
    <property type="match status" value="1"/>
</dbReference>
<dbReference type="GO" id="GO:0008983">
    <property type="term" value="F:protein-glutamate O-methyltransferase activity"/>
    <property type="evidence" value="ECO:0007669"/>
    <property type="project" value="UniProtKB-EC"/>
</dbReference>
<evidence type="ECO:0000259" key="10">
    <source>
        <dbReference type="PROSITE" id="PS50109"/>
    </source>
</evidence>
<evidence type="ECO:0000259" key="11">
    <source>
        <dbReference type="PROSITE" id="PS50122"/>
    </source>
</evidence>
<evidence type="ECO:0000256" key="9">
    <source>
        <dbReference type="SAM" id="Coils"/>
    </source>
</evidence>
<dbReference type="InterPro" id="IPR035909">
    <property type="entry name" value="CheB_C"/>
</dbReference>
<dbReference type="InterPro" id="IPR036804">
    <property type="entry name" value="CheR_N_sf"/>
</dbReference>
<comment type="catalytic activity">
    <reaction evidence="1">
        <text>ATP + protein L-histidine = ADP + protein N-phospho-L-histidine.</text>
        <dbReference type="EC" id="2.7.13.3"/>
    </reaction>
</comment>
<reference evidence="13 14" key="1">
    <citation type="submission" date="2023-08" db="EMBL/GenBank/DDBJ databases">
        <title>Comparative genomics and taxonomic characterization of three novel marine species of genus Marivirga.</title>
        <authorList>
            <person name="Muhammad N."/>
            <person name="Kim S.-G."/>
        </authorList>
    </citation>
    <scope>NUCLEOTIDE SEQUENCE [LARGE SCALE GENOMIC DNA]</scope>
    <source>
        <strain evidence="13 14">BDSF4-3</strain>
    </source>
</reference>
<keyword evidence="9" id="KW-0175">Coiled coil</keyword>
<dbReference type="Pfam" id="PF01739">
    <property type="entry name" value="CheR"/>
    <property type="match status" value="1"/>
</dbReference>
<dbReference type="InterPro" id="IPR000673">
    <property type="entry name" value="Sig_transdc_resp-reg_Me-estase"/>
</dbReference>
<evidence type="ECO:0000256" key="5">
    <source>
        <dbReference type="ARBA" id="ARBA00022679"/>
    </source>
</evidence>
<dbReference type="AlphaFoldDB" id="A0AA51NDW4"/>
<dbReference type="GO" id="GO:0005737">
    <property type="term" value="C:cytoplasm"/>
    <property type="evidence" value="ECO:0007669"/>
    <property type="project" value="InterPro"/>
</dbReference>
<feature type="domain" description="CheB-type methylesterase" evidence="11">
    <location>
        <begin position="6"/>
        <end position="192"/>
    </location>
</feature>
<sequence length="1056" mass="120431">MTESDLNKSCYIIAIGASTGGMEAIHTLFDHTPTDDVSYVILQHLSPDYKSFMAELLEKHSKLKICEVENETYVKPNQVYLLPKGKNMTIQNKILHLTDRESEHNTTIDVFLNSLAEDQKEKSIAVILSGMGEDGTKGISAIKKNGGMVIVQDPSSATAANMPLSAIESGHADAILAPHLIPEEIISYLKREDLREKLSDLVTQSNGEQLSEILDLIKENTPLDFTNYKHPTIVRRIVIRMTTNKINSLKDYINYIHENMGELEILANSFLISVTKFFRDKEAYEILKEKVIPEIIENKQIDEPLKIWVVGCATGEEAYSLAILIKEHLQEVKKKLEVKIFASDIDESALAVASKGIYHSNIKKDVPEKLLKKYFREENHKYRIKDIIRKMIIFANHDIVKHPPYGKIDLMSCRNLLIYINPLLQKKILSSLHFCLNKEGYLFLGPSESLGDLQKSFSTVDKKWKIYQSIKTPTYLKDTTYTTPGLNLVNNPSQKDYEGEKISKERKLSEIKNHHILQELGYEAGIYVDSDFSILKTFGNFEKYLLPKFFNFNLLELLPEELSIATSVYLKKATKNKKKSRIAKVRLSQNSKKQVVNIEVVPFNQPEDSDTVISLVLYSDYKEVEESAENEEFFELDSHAQQHINDLKHELSVAKEKLKKSHEALEESNDNITSYNEELISSNEELQSTNEELQSVNEELQTVNNEYQSKIKELAELNDNLTNFFKGMVNGQLYIDKDMILRKFTPPATKQINLKNSDVGRPLNDISTKIKLPTLIDSIQNVFESSNGIEEEIQTLDNRWYQMVITPYFKEKEREHDGVIITFNDITSLKKIQQKLSRINADHSTFSYSVSHNIKGPLANIEAIMPYLKNPEKSGKKNMVEMVEKAIDNIAKTVDELSDIANIESEIEEREAVNINELLKEVKTSLQIELNESKASIICDFKEPTISFSKKNLRNILFNLLSNAIKYRASERAPEIKISTQKENNYTILSVQDNGLGMKADKIDKVFNIFTRIHNHVEGSGVGLYLVKKLIDNAGGEIKVESELDKGTTFKVYIEN</sequence>
<keyword evidence="5" id="KW-0808">Transferase</keyword>
<dbReference type="RefSeq" id="WP_308349663.1">
    <property type="nucleotide sequence ID" value="NZ_CP129971.1"/>
</dbReference>
<dbReference type="Pfam" id="PF13596">
    <property type="entry name" value="PAS_10"/>
    <property type="match status" value="1"/>
</dbReference>
<dbReference type="Proteomes" id="UP001230496">
    <property type="component" value="Chromosome"/>
</dbReference>
<dbReference type="InterPro" id="IPR050903">
    <property type="entry name" value="Bact_Chemotaxis_MeTrfase"/>
</dbReference>
<dbReference type="PANTHER" id="PTHR24422">
    <property type="entry name" value="CHEMOTAXIS PROTEIN METHYLTRANSFERASE"/>
    <property type="match status" value="1"/>
</dbReference>
<evidence type="ECO:0000313" key="13">
    <source>
        <dbReference type="EMBL" id="WMN11921.1"/>
    </source>
</evidence>
<dbReference type="InterPro" id="IPR036890">
    <property type="entry name" value="HATPase_C_sf"/>
</dbReference>
<dbReference type="CDD" id="cd16434">
    <property type="entry name" value="CheB-CheR_fusion"/>
    <property type="match status" value="1"/>
</dbReference>
<accession>A0AA51NDW4</accession>
<dbReference type="SUPFAM" id="SSF53335">
    <property type="entry name" value="S-adenosyl-L-methionine-dependent methyltransferases"/>
    <property type="match status" value="1"/>
</dbReference>
<dbReference type="SUPFAM" id="SSF55874">
    <property type="entry name" value="ATPase domain of HSP90 chaperone/DNA topoisomerase II/histidine kinase"/>
    <property type="match status" value="1"/>
</dbReference>
<feature type="active site" evidence="8">
    <location>
        <position position="134"/>
    </location>
</feature>
<feature type="active site" evidence="8">
    <location>
        <position position="44"/>
    </location>
</feature>
<dbReference type="InterPro" id="IPR003594">
    <property type="entry name" value="HATPase_dom"/>
</dbReference>
<dbReference type="SUPFAM" id="SSF52738">
    <property type="entry name" value="Methylesterase CheB, C-terminal domain"/>
    <property type="match status" value="1"/>
</dbReference>
<dbReference type="Gene3D" id="1.10.287.130">
    <property type="match status" value="1"/>
</dbReference>
<dbReference type="PROSITE" id="PS50122">
    <property type="entry name" value="CHEB"/>
    <property type="match status" value="1"/>
</dbReference>
<dbReference type="GO" id="GO:0008984">
    <property type="term" value="F:protein-glutamate methylesterase activity"/>
    <property type="evidence" value="ECO:0007669"/>
    <property type="project" value="InterPro"/>
</dbReference>
<evidence type="ECO:0000256" key="4">
    <source>
        <dbReference type="ARBA" id="ARBA00022603"/>
    </source>
</evidence>
<gene>
    <name evidence="13" type="ORF">QYS49_31785</name>
</gene>
<dbReference type="GO" id="GO:0000155">
    <property type="term" value="F:phosphorelay sensor kinase activity"/>
    <property type="evidence" value="ECO:0007669"/>
    <property type="project" value="InterPro"/>
</dbReference>
<dbReference type="SUPFAM" id="SSF47384">
    <property type="entry name" value="Homodimeric domain of signal transducing histidine kinase"/>
    <property type="match status" value="1"/>
</dbReference>
<keyword evidence="3" id="KW-0597">Phosphoprotein</keyword>
<dbReference type="SUPFAM" id="SSF55785">
    <property type="entry name" value="PYP-like sensor domain (PAS domain)"/>
    <property type="match status" value="1"/>
</dbReference>
<evidence type="ECO:0000256" key="2">
    <source>
        <dbReference type="ARBA" id="ARBA00001541"/>
    </source>
</evidence>
<dbReference type="GO" id="GO:0032259">
    <property type="term" value="P:methylation"/>
    <property type="evidence" value="ECO:0007669"/>
    <property type="project" value="UniProtKB-KW"/>
</dbReference>
<keyword evidence="8" id="KW-0378">Hydrolase</keyword>
<keyword evidence="4 13" id="KW-0489">Methyltransferase</keyword>
<dbReference type="KEGG" id="msaa:QYS49_31785"/>
<dbReference type="Gene3D" id="3.40.50.150">
    <property type="entry name" value="Vaccinia Virus protein VP39"/>
    <property type="match status" value="1"/>
</dbReference>
<dbReference type="SMART" id="SM00387">
    <property type="entry name" value="HATPase_c"/>
    <property type="match status" value="1"/>
</dbReference>
<dbReference type="InterPro" id="IPR005467">
    <property type="entry name" value="His_kinase_dom"/>
</dbReference>
<dbReference type="FunFam" id="3.30.565.10:FF:000006">
    <property type="entry name" value="Sensor histidine kinase WalK"/>
    <property type="match status" value="1"/>
</dbReference>
<dbReference type="InterPro" id="IPR036097">
    <property type="entry name" value="HisK_dim/P_sf"/>
</dbReference>
<dbReference type="PROSITE" id="PS50109">
    <property type="entry name" value="HIS_KIN"/>
    <property type="match status" value="1"/>
</dbReference>
<dbReference type="Pfam" id="PF03705">
    <property type="entry name" value="CheR_N"/>
    <property type="match status" value="1"/>
</dbReference>
<dbReference type="PROSITE" id="PS50123">
    <property type="entry name" value="CHER"/>
    <property type="match status" value="1"/>
</dbReference>
<dbReference type="GO" id="GO:0006935">
    <property type="term" value="P:chemotaxis"/>
    <property type="evidence" value="ECO:0007669"/>
    <property type="project" value="UniProtKB-UniRule"/>
</dbReference>
<dbReference type="EMBL" id="CP129971">
    <property type="protein sequence ID" value="WMN11921.1"/>
    <property type="molecule type" value="Genomic_DNA"/>
</dbReference>
<dbReference type="Gene3D" id="3.30.450.20">
    <property type="entry name" value="PAS domain"/>
    <property type="match status" value="1"/>
</dbReference>
<dbReference type="PRINTS" id="PR00996">
    <property type="entry name" value="CHERMTFRASE"/>
</dbReference>
<dbReference type="InterPro" id="IPR022641">
    <property type="entry name" value="CheR_N"/>
</dbReference>
<dbReference type="Gene3D" id="3.30.565.10">
    <property type="entry name" value="Histidine kinase-like ATPase, C-terminal domain"/>
    <property type="match status" value="1"/>
</dbReference>